<gene>
    <name evidence="13" type="ORF">AZF00_05470</name>
</gene>
<evidence type="ECO:0000256" key="10">
    <source>
        <dbReference type="SAM" id="SignalP"/>
    </source>
</evidence>
<dbReference type="Proteomes" id="UP000074119">
    <property type="component" value="Chromosome"/>
</dbReference>
<evidence type="ECO:0000256" key="9">
    <source>
        <dbReference type="RuleBase" id="RU003357"/>
    </source>
</evidence>
<dbReference type="Pfam" id="PF07715">
    <property type="entry name" value="Plug"/>
    <property type="match status" value="1"/>
</dbReference>
<dbReference type="PANTHER" id="PTHR30069">
    <property type="entry name" value="TONB-DEPENDENT OUTER MEMBRANE RECEPTOR"/>
    <property type="match status" value="1"/>
</dbReference>
<evidence type="ECO:0000259" key="11">
    <source>
        <dbReference type="Pfam" id="PF00593"/>
    </source>
</evidence>
<evidence type="ECO:0000256" key="3">
    <source>
        <dbReference type="ARBA" id="ARBA00022452"/>
    </source>
</evidence>
<comment type="subcellular location">
    <subcellularLocation>
        <location evidence="1 8">Cell outer membrane</location>
        <topology evidence="1 8">Multi-pass membrane protein</topology>
    </subcellularLocation>
</comment>
<feature type="chain" id="PRO_5007274975" description="Vitamin B12 transporter BtuB" evidence="10">
    <location>
        <begin position="23"/>
        <end position="697"/>
    </location>
</feature>
<dbReference type="GO" id="GO:0009279">
    <property type="term" value="C:cell outer membrane"/>
    <property type="evidence" value="ECO:0007669"/>
    <property type="project" value="UniProtKB-SubCell"/>
</dbReference>
<evidence type="ECO:0000313" key="14">
    <source>
        <dbReference type="Proteomes" id="UP000074119"/>
    </source>
</evidence>
<comment type="similarity">
    <text evidence="8 9">Belongs to the TonB-dependent receptor family.</text>
</comment>
<dbReference type="AlphaFoldDB" id="A0A127M3H4"/>
<accession>A0A127M3H4</accession>
<dbReference type="InterPro" id="IPR012910">
    <property type="entry name" value="Plug_dom"/>
</dbReference>
<sequence>MKNSIFNPLVISCFVFACPAYAAGLSGVSERSAGQLEEVQVTGSSLANRGLADAEAASVGTVLAAQIAHRPALRPAELLETIPGMVVTQHSGDGKANQYFLRGFNLDHGSDFANYVDGMPINMVSHGHGQGYTDLNFLIPELVDRIVYRKGPYYAEAGDFSSAGTARTSYARAMANQTVKLTAGENDYARLLAFGGVAAADGQLVYAFESQQNDGPWQLPEGFDKANGVLKYSGGDRKQGYSLTAMAYEADWTSTDQIPQRLVAEGSVDRYGSLDDSTGGDTHRYSLSAEIWSVLNDGLNLQSQFYVVDYALRLSSNASYYSRDNSDDPEVRGDQFTQFDNRLTLGGQLDFTQALSAVHELRYGGEWRLDDINDVGVGFSQRGLIYDLFASAAVEEQALGVYSSVHSQWTAWFASIAGLRYQTIDVAVADKLDATAGGSDREALLSPKLSLRFGPFATTEFFINYGEGFHSNDARGVVRRESAVPLISSSVGYELGMRSLLANDIQLSVVAFRLDLDSELVFVGDESTTEPRDASRRQGLEVSVFYQPVDWFVLDMDVASSETEFKQLQVDEGQVLGKYVPDSVEQVFAMGASIDLDNGVYGGLRLRYFGPRKLTEGGDVESAASKSVNANIGYRFSNGISLGLEIVNALDERDDDITYYYASRTLSERNAGIEPQLDRHSHPMEPRTYRGTLAYHF</sequence>
<proteinExistence type="inferred from homology"/>
<evidence type="ECO:0000256" key="7">
    <source>
        <dbReference type="ARBA" id="ARBA00023237"/>
    </source>
</evidence>
<evidence type="ECO:0000259" key="12">
    <source>
        <dbReference type="Pfam" id="PF07715"/>
    </source>
</evidence>
<dbReference type="Gene3D" id="2.40.170.20">
    <property type="entry name" value="TonB-dependent receptor, beta-barrel domain"/>
    <property type="match status" value="1"/>
</dbReference>
<dbReference type="Pfam" id="PF00593">
    <property type="entry name" value="TonB_dep_Rec_b-barrel"/>
    <property type="match status" value="1"/>
</dbReference>
<dbReference type="GO" id="GO:0044718">
    <property type="term" value="P:siderophore transmembrane transport"/>
    <property type="evidence" value="ECO:0007669"/>
    <property type="project" value="TreeGrafter"/>
</dbReference>
<dbReference type="InterPro" id="IPR036942">
    <property type="entry name" value="Beta-barrel_TonB_sf"/>
</dbReference>
<evidence type="ECO:0000256" key="4">
    <source>
        <dbReference type="ARBA" id="ARBA00022692"/>
    </source>
</evidence>
<dbReference type="PANTHER" id="PTHR30069:SF36">
    <property type="entry name" value="BLL6948 PROTEIN"/>
    <property type="match status" value="1"/>
</dbReference>
<dbReference type="Gene3D" id="2.170.130.10">
    <property type="entry name" value="TonB-dependent receptor, plug domain"/>
    <property type="match status" value="1"/>
</dbReference>
<dbReference type="InterPro" id="IPR000531">
    <property type="entry name" value="Beta-barrel_TonB"/>
</dbReference>
<dbReference type="STRING" id="1470434.AZF00_05470"/>
<dbReference type="RefSeq" id="WP_008246592.1">
    <property type="nucleotide sequence ID" value="NZ_CP014544.1"/>
</dbReference>
<feature type="domain" description="TonB-dependent receptor-like beta-barrel" evidence="11">
    <location>
        <begin position="231"/>
        <end position="648"/>
    </location>
</feature>
<keyword evidence="7 8" id="KW-0998">Cell outer membrane</keyword>
<organism evidence="13 14">
    <name type="scientific">Zhongshania aliphaticivorans</name>
    <dbReference type="NCBI Taxonomy" id="1470434"/>
    <lineage>
        <taxon>Bacteria</taxon>
        <taxon>Pseudomonadati</taxon>
        <taxon>Pseudomonadota</taxon>
        <taxon>Gammaproteobacteria</taxon>
        <taxon>Cellvibrionales</taxon>
        <taxon>Spongiibacteraceae</taxon>
        <taxon>Zhongshania</taxon>
    </lineage>
</organism>
<name>A0A127M3H4_9GAMM</name>
<feature type="domain" description="TonB-dependent receptor plug" evidence="12">
    <location>
        <begin position="56"/>
        <end position="165"/>
    </location>
</feature>
<dbReference type="GO" id="GO:0015344">
    <property type="term" value="F:siderophore uptake transmembrane transporter activity"/>
    <property type="evidence" value="ECO:0007669"/>
    <property type="project" value="TreeGrafter"/>
</dbReference>
<protein>
    <recommendedName>
        <fullName evidence="15">Vitamin B12 transporter BtuB</fullName>
    </recommendedName>
</protein>
<dbReference type="EMBL" id="CP014544">
    <property type="protein sequence ID" value="AMO67780.1"/>
    <property type="molecule type" value="Genomic_DNA"/>
</dbReference>
<keyword evidence="3 8" id="KW-1134">Transmembrane beta strand</keyword>
<dbReference type="SUPFAM" id="SSF56935">
    <property type="entry name" value="Porins"/>
    <property type="match status" value="1"/>
</dbReference>
<evidence type="ECO:0000313" key="13">
    <source>
        <dbReference type="EMBL" id="AMO67780.1"/>
    </source>
</evidence>
<evidence type="ECO:0000256" key="1">
    <source>
        <dbReference type="ARBA" id="ARBA00004571"/>
    </source>
</evidence>
<keyword evidence="5 9" id="KW-0798">TonB box</keyword>
<dbReference type="InterPro" id="IPR037066">
    <property type="entry name" value="Plug_dom_sf"/>
</dbReference>
<keyword evidence="6 8" id="KW-0472">Membrane</keyword>
<dbReference type="InterPro" id="IPR039426">
    <property type="entry name" value="TonB-dep_rcpt-like"/>
</dbReference>
<feature type="signal peptide" evidence="10">
    <location>
        <begin position="1"/>
        <end position="22"/>
    </location>
</feature>
<reference evidence="13 14" key="1">
    <citation type="submission" date="2015-12" db="EMBL/GenBank/DDBJ databases">
        <authorList>
            <person name="Shamseldin A."/>
            <person name="Moawad H."/>
            <person name="Abd El-Rahim W.M."/>
            <person name="Sadowsky M.J."/>
        </authorList>
    </citation>
    <scope>NUCLEOTIDE SEQUENCE [LARGE SCALE GENOMIC DNA]</scope>
    <source>
        <strain evidence="13 14">SM2</strain>
    </source>
</reference>
<dbReference type="KEGG" id="zal:AZF00_05470"/>
<evidence type="ECO:0000256" key="6">
    <source>
        <dbReference type="ARBA" id="ARBA00023136"/>
    </source>
</evidence>
<evidence type="ECO:0008006" key="15">
    <source>
        <dbReference type="Google" id="ProtNLM"/>
    </source>
</evidence>
<evidence type="ECO:0000256" key="5">
    <source>
        <dbReference type="ARBA" id="ARBA00023077"/>
    </source>
</evidence>
<dbReference type="PROSITE" id="PS52016">
    <property type="entry name" value="TONB_DEPENDENT_REC_3"/>
    <property type="match status" value="1"/>
</dbReference>
<keyword evidence="4 8" id="KW-0812">Transmembrane</keyword>
<evidence type="ECO:0000256" key="8">
    <source>
        <dbReference type="PROSITE-ProRule" id="PRU01360"/>
    </source>
</evidence>
<dbReference type="PROSITE" id="PS51257">
    <property type="entry name" value="PROKAR_LIPOPROTEIN"/>
    <property type="match status" value="1"/>
</dbReference>
<evidence type="ECO:0000256" key="2">
    <source>
        <dbReference type="ARBA" id="ARBA00022448"/>
    </source>
</evidence>
<keyword evidence="10" id="KW-0732">Signal</keyword>
<keyword evidence="2 8" id="KW-0813">Transport</keyword>